<keyword evidence="1" id="KW-0175">Coiled coil</keyword>
<dbReference type="GeneID" id="101237013"/>
<gene>
    <name evidence="3" type="primary">LOC101237013</name>
</gene>
<keyword evidence="2" id="KW-1185">Reference proteome</keyword>
<accession>A0ABM4C605</accession>
<evidence type="ECO:0000313" key="3">
    <source>
        <dbReference type="RefSeq" id="XP_065657024.1"/>
    </source>
</evidence>
<feature type="coiled-coil region" evidence="1">
    <location>
        <begin position="40"/>
        <end position="109"/>
    </location>
</feature>
<organism evidence="2 3">
    <name type="scientific">Hydra vulgaris</name>
    <name type="common">Hydra</name>
    <name type="synonym">Hydra attenuata</name>
    <dbReference type="NCBI Taxonomy" id="6087"/>
    <lineage>
        <taxon>Eukaryota</taxon>
        <taxon>Metazoa</taxon>
        <taxon>Cnidaria</taxon>
        <taxon>Hydrozoa</taxon>
        <taxon>Hydroidolina</taxon>
        <taxon>Anthoathecata</taxon>
        <taxon>Aplanulata</taxon>
        <taxon>Hydridae</taxon>
        <taxon>Hydra</taxon>
    </lineage>
</organism>
<name>A0ABM4C605_HYDVU</name>
<proteinExistence type="predicted"/>
<reference evidence="3" key="1">
    <citation type="submission" date="2025-08" db="UniProtKB">
        <authorList>
            <consortium name="RefSeq"/>
        </authorList>
    </citation>
    <scope>IDENTIFICATION</scope>
</reference>
<sequence length="290" mass="33148">MEKSISSDSFDVGKRQQMLSELKKENFDLKLRLYMTQKNSESAEGKVSEYEQQLAALLSSLEEQHQVAEKQNQELRESRTREKELLIRQKRLEERCKEQTEQIHNLSVSLSKFSASMNDITGPFHHSTPMRKTNSGHFQIQTSKDDSSMDLEYSGEKQFSSLINISHVAPMTHDKNSPNFGNDSHTNGHNGDFNTTVPITKNYYSNNYEGRHNRTEGYDNVGVVKPNNARTEVTVEFPEHSKAPLVIPKKKKGIMRVFKLCVGKSGQPISRDESMYIKREPAKVTMTTTN</sequence>
<evidence type="ECO:0000256" key="1">
    <source>
        <dbReference type="SAM" id="Coils"/>
    </source>
</evidence>
<dbReference type="Proteomes" id="UP001652625">
    <property type="component" value="Chromosome 07"/>
</dbReference>
<evidence type="ECO:0000313" key="2">
    <source>
        <dbReference type="Proteomes" id="UP001652625"/>
    </source>
</evidence>
<dbReference type="RefSeq" id="XP_065657024.1">
    <property type="nucleotide sequence ID" value="XM_065800952.1"/>
</dbReference>
<protein>
    <submittedName>
        <fullName evidence="3">SUN domain-containing protein 2 isoform X4</fullName>
    </submittedName>
</protein>